<gene>
    <name evidence="5" type="ordered locus">Tgr7_0271</name>
</gene>
<dbReference type="KEGG" id="tgr:Tgr7_0271"/>
<name>B8GU87_THISH</name>
<keyword evidence="2 3" id="KW-0408">Iron</keyword>
<dbReference type="HOGENOM" id="CLU_029428_0_0_6"/>
<keyword evidence="3" id="KW-0349">Heme</keyword>
<dbReference type="eggNOG" id="COG2133">
    <property type="taxonomic scope" value="Bacteria"/>
</dbReference>
<proteinExistence type="predicted"/>
<evidence type="ECO:0000256" key="3">
    <source>
        <dbReference type="PROSITE-ProRule" id="PRU00433"/>
    </source>
</evidence>
<reference evidence="5 6" key="1">
    <citation type="journal article" date="2011" name="Stand. Genomic Sci.">
        <title>Complete genome sequence of 'Thioalkalivibrio sulfidophilus' HL-EbGr7.</title>
        <authorList>
            <person name="Muyzer G."/>
            <person name="Sorokin D.Y."/>
            <person name="Mavromatis K."/>
            <person name="Lapidus A."/>
            <person name="Clum A."/>
            <person name="Ivanova N."/>
            <person name="Pati A."/>
            <person name="d'Haeseleer P."/>
            <person name="Woyke T."/>
            <person name="Kyrpides N.C."/>
        </authorList>
    </citation>
    <scope>NUCLEOTIDE SEQUENCE [LARGE SCALE GENOMIC DNA]</scope>
    <source>
        <strain evidence="5 6">HL-EbGR7</strain>
    </source>
</reference>
<dbReference type="Gene3D" id="1.10.1130.10">
    <property type="entry name" value="Flavocytochrome C3, Chain A"/>
    <property type="match status" value="1"/>
</dbReference>
<dbReference type="InterPro" id="IPR036280">
    <property type="entry name" value="Multihaem_cyt_sf"/>
</dbReference>
<dbReference type="STRING" id="396588.Tgr7_0271"/>
<dbReference type="Proteomes" id="UP000002383">
    <property type="component" value="Chromosome"/>
</dbReference>
<protein>
    <recommendedName>
        <fullName evidence="4">Cytochrome c domain-containing protein</fullName>
    </recommendedName>
</protein>
<evidence type="ECO:0000313" key="6">
    <source>
        <dbReference type="Proteomes" id="UP000002383"/>
    </source>
</evidence>
<evidence type="ECO:0000313" key="5">
    <source>
        <dbReference type="EMBL" id="ACL71370.1"/>
    </source>
</evidence>
<evidence type="ECO:0000256" key="2">
    <source>
        <dbReference type="ARBA" id="ARBA00023004"/>
    </source>
</evidence>
<keyword evidence="6" id="KW-1185">Reference proteome</keyword>
<dbReference type="GO" id="GO:0046872">
    <property type="term" value="F:metal ion binding"/>
    <property type="evidence" value="ECO:0007669"/>
    <property type="project" value="UniProtKB-KW"/>
</dbReference>
<dbReference type="PROSITE" id="PS51007">
    <property type="entry name" value="CYTC"/>
    <property type="match status" value="1"/>
</dbReference>
<feature type="domain" description="Cytochrome c" evidence="4">
    <location>
        <begin position="167"/>
        <end position="293"/>
    </location>
</feature>
<dbReference type="AlphaFoldDB" id="B8GU87"/>
<keyword evidence="1 3" id="KW-0479">Metal-binding</keyword>
<dbReference type="InterPro" id="IPR009056">
    <property type="entry name" value="Cyt_c-like_dom"/>
</dbReference>
<dbReference type="GO" id="GO:0009055">
    <property type="term" value="F:electron transfer activity"/>
    <property type="evidence" value="ECO:0007669"/>
    <property type="project" value="InterPro"/>
</dbReference>
<sequence length="635" mass="69080">METFKSYPLGVAMSSKTNPTTGGAARRFGVFLLGGLVLLLTGCLGDSSDSTAPGNGDPPPVTGLFQETPFSPTWGHLGAFAGALECAACHKATPNVPDVMWYEGKDVSPFTDWRHTMMANAFADPYFQAKMLSETDVLPHLAGVIEDKCLTCHAPMGRTHAIHTGAIDETGGLYRFETALEGMHAREGVSCTLCHQIQPGGTGNIPALGTGGSFTGGFRIEPGLRAIYGPYDDPRGNAMQMNVNYDPTYGPHMGTSAHCATCHTLFTPVVSVNDRELTGDEFPEQTAYLEWQNSVFSRGDTTRQCQDCHMPVPSDEYRTKIATLNGSAPPGGWPERGPFNYHAMVGGNTYLLTLFREFREVLGLLDTTEAGFQNKIDETRAFLESRAADLEIAAVTQADSVLEIPVRITNKAGHKLPTGFPSRRMWLHLRVLDAAEQAVFESGAVDAYGRLAVDAAHTHPACLSRHEWTDPFDISTCYEPHRDVIDDPTQVAIYESVMGDVNGDITYVLLFADHYLKDNRIPPRGYERGFDLGEGLGVADGGITGIFGVPENDADFSPDFPSQGSGQDVVRYRVDTAGRTGPFHVEARLMFQSVRPSFVASLHGTDNPRVDRFQKMYEMVPPASVVLAEAEVEIP</sequence>
<dbReference type="EMBL" id="CP001339">
    <property type="protein sequence ID" value="ACL71370.1"/>
    <property type="molecule type" value="Genomic_DNA"/>
</dbReference>
<accession>B8GU87</accession>
<dbReference type="SUPFAM" id="SSF48695">
    <property type="entry name" value="Multiheme cytochromes"/>
    <property type="match status" value="1"/>
</dbReference>
<organism evidence="5 6">
    <name type="scientific">Thioalkalivibrio sulfidiphilus (strain HL-EbGR7)</name>
    <dbReference type="NCBI Taxonomy" id="396588"/>
    <lineage>
        <taxon>Bacteria</taxon>
        <taxon>Pseudomonadati</taxon>
        <taxon>Pseudomonadota</taxon>
        <taxon>Gammaproteobacteria</taxon>
        <taxon>Chromatiales</taxon>
        <taxon>Ectothiorhodospiraceae</taxon>
        <taxon>Thioalkalivibrio</taxon>
    </lineage>
</organism>
<evidence type="ECO:0000259" key="4">
    <source>
        <dbReference type="PROSITE" id="PS51007"/>
    </source>
</evidence>
<dbReference type="GO" id="GO:0020037">
    <property type="term" value="F:heme binding"/>
    <property type="evidence" value="ECO:0007669"/>
    <property type="project" value="InterPro"/>
</dbReference>
<evidence type="ECO:0000256" key="1">
    <source>
        <dbReference type="ARBA" id="ARBA00022723"/>
    </source>
</evidence>